<evidence type="ECO:0000256" key="4">
    <source>
        <dbReference type="SAM" id="MobiDB-lite"/>
    </source>
</evidence>
<dbReference type="CDD" id="cd00063">
    <property type="entry name" value="FN3"/>
    <property type="match status" value="3"/>
</dbReference>
<dbReference type="SMART" id="SM00060">
    <property type="entry name" value="FN3"/>
    <property type="match status" value="7"/>
</dbReference>
<comment type="caution">
    <text evidence="7">The sequence shown here is derived from an EMBL/GenBank/DDBJ whole genome shotgun (WGS) entry which is preliminary data.</text>
</comment>
<dbReference type="InterPro" id="IPR036116">
    <property type="entry name" value="FN3_sf"/>
</dbReference>
<feature type="domain" description="Fibronectin type-III" evidence="6">
    <location>
        <begin position="1107"/>
        <end position="1206"/>
    </location>
</feature>
<dbReference type="Proteomes" id="UP000321118">
    <property type="component" value="Unassembled WGS sequence"/>
</dbReference>
<dbReference type="Gene3D" id="2.60.40.10">
    <property type="entry name" value="Immunoglobulins"/>
    <property type="match status" value="10"/>
</dbReference>
<dbReference type="GO" id="GO:0000272">
    <property type="term" value="P:polysaccharide catabolic process"/>
    <property type="evidence" value="ECO:0007669"/>
    <property type="project" value="UniProtKB-KW"/>
</dbReference>
<feature type="domain" description="Fibronectin type-III" evidence="6">
    <location>
        <begin position="909"/>
        <end position="1010"/>
    </location>
</feature>
<evidence type="ECO:0000256" key="1">
    <source>
        <dbReference type="ARBA" id="ARBA00022737"/>
    </source>
</evidence>
<gene>
    <name evidence="7" type="ORF">CXY01_04960</name>
</gene>
<evidence type="ECO:0000256" key="5">
    <source>
        <dbReference type="SAM" id="SignalP"/>
    </source>
</evidence>
<keyword evidence="2" id="KW-0378">Hydrolase</keyword>
<proteinExistence type="predicted"/>
<dbReference type="PANTHER" id="PTHR13817:SF73">
    <property type="entry name" value="FIBRONECTIN TYPE-III DOMAIN-CONTAINING PROTEIN"/>
    <property type="match status" value="1"/>
</dbReference>
<organism evidence="7 8">
    <name type="scientific">Cellulomonas xylanilytica</name>
    <dbReference type="NCBI Taxonomy" id="233583"/>
    <lineage>
        <taxon>Bacteria</taxon>
        <taxon>Bacillati</taxon>
        <taxon>Actinomycetota</taxon>
        <taxon>Actinomycetes</taxon>
        <taxon>Micrococcales</taxon>
        <taxon>Cellulomonadaceae</taxon>
        <taxon>Cellulomonas</taxon>
    </lineage>
</organism>
<keyword evidence="8" id="KW-1185">Reference proteome</keyword>
<evidence type="ECO:0000259" key="6">
    <source>
        <dbReference type="PROSITE" id="PS50853"/>
    </source>
</evidence>
<protein>
    <recommendedName>
        <fullName evidence="6">Fibronectin type-III domain-containing protein</fullName>
    </recommendedName>
</protein>
<dbReference type="InterPro" id="IPR013783">
    <property type="entry name" value="Ig-like_fold"/>
</dbReference>
<evidence type="ECO:0000256" key="3">
    <source>
        <dbReference type="ARBA" id="ARBA00023326"/>
    </source>
</evidence>
<dbReference type="GO" id="GO:0016798">
    <property type="term" value="F:hydrolase activity, acting on glycosyl bonds"/>
    <property type="evidence" value="ECO:0007669"/>
    <property type="project" value="UniProtKB-KW"/>
</dbReference>
<feature type="chain" id="PRO_5021981650" description="Fibronectin type-III domain-containing protein" evidence="5">
    <location>
        <begin position="28"/>
        <end position="1220"/>
    </location>
</feature>
<keyword evidence="2" id="KW-0326">Glycosidase</keyword>
<dbReference type="SUPFAM" id="SSF49265">
    <property type="entry name" value="Fibronectin type III"/>
    <property type="match status" value="3"/>
</dbReference>
<evidence type="ECO:0000256" key="2">
    <source>
        <dbReference type="ARBA" id="ARBA00023295"/>
    </source>
</evidence>
<dbReference type="PROSITE" id="PS50853">
    <property type="entry name" value="FN3"/>
    <property type="match status" value="4"/>
</dbReference>
<dbReference type="AlphaFoldDB" id="A0A510UZQ7"/>
<sequence length="1220" mass="127282">MRRPLAAIVTGALAASLMVAGALPAQAAAVDAPQTRDAAVDSDGDLRLSWEPTPGASAYKVEVATTPTFDAGTVIGGVETYAVTWVPSTVLSATEARTLYWRVAAFSSGTSATSRGSYSAAQSFDTDAMAVPELVRPADAGTVNYPTPVTFGWEPVPGAVSYTLQHSPDSSFPTETVRPLVTTTATSYTPDVPLERTTGGEIITWNWRVRANFYSGTATEIVGRWSTGSTFTVDWPAAASRPSLLTPANWTSPSNPAISDVVFSWSPVAGAAKYEVVVGVSKNDAGTLVTGTLPGAGGTTSATTLVPEVALLDQNYFWQVVAYDTAGRAGAPSAIRQFQKQWGGQTTPTVTVGAPTTYPVPEVGGPDMFNAPAVSIDNLHLSWKPVPRATMYEVEVVPLNGDPRLTCHTASTSVTVIEEYISGAGLPSALDGADDCLWTQTPTERIQEGNTYRWRVRAVDYSGAATTSIKNSMPVGTVVSDWSDPEDAGHPDRARYVRVTDRVVTSALGSEPDTEAFAAQYVAGQPSPVFSWNPTAGADGYDVTIATNAAMTTQVATIRTQGTVLRATGVFDDNTTGLPYYWQVRPLVHIGNSIAYIADGSSSHPSWVKGSTATDLVGVANPVAVSADGTTVLSWRPQGASAPLDGGSRGYLVSILNADGTSVGTEKVEYPSYVAQNPATGKPLKDGSYKFTVAPLDANGTPGRAFAPPRDFTVATPKPVAASPVVGSSSVMLRWTTPTAATRYEVEYWNAATPGTKIKVGGTNLNKQTAMTVKELAPGTYGWHVRSVDEAGGFSPWSNDATAVIAQRSPLLTTGDGTVLSTAHRVLDWEPVPGASRYIVQWANTSGGVATAIGYETVATSFALPTAVAYGTTYSWKVRAVYEKYSSSTGTTRVSLGTSAESTFGTRTVPGIPTVQKPTVSGRDLNVAWTLLTGSAAGTQSGVTGYVVRYRVKATPENEWTLLYPTSSTVAASKLLTGLEPNTTYEVGVGAVSAEGQGQWSTTVVNTTAGPPAAPTALVLTPGANTLKVAWKLPANGGSPLTGILLRYQRTSGGAWTEVPLLPSSTSYTINDLTANTGYLVEVMASNAIGTGPAATADAIVATPPGVPTGITYTRGSGFVQLSWKAPTSTGGSPLTGFVIEQREYNRTTATWGAWSTRVTVPGTTLTYKVASLTNGTTYGLRVRAKTALGTGSPSSSVQATPAKPPSTTSGMKAKSSGWS</sequence>
<reference evidence="7 8" key="1">
    <citation type="submission" date="2019-07" db="EMBL/GenBank/DDBJ databases">
        <title>Whole genome shotgun sequence of Cellulomonas xylanilytica NBRC 101102.</title>
        <authorList>
            <person name="Hosoyama A."/>
            <person name="Uohara A."/>
            <person name="Ohji S."/>
            <person name="Ichikawa N."/>
        </authorList>
    </citation>
    <scope>NUCLEOTIDE SEQUENCE [LARGE SCALE GENOMIC DNA]</scope>
    <source>
        <strain evidence="7 8">NBRC 101102</strain>
    </source>
</reference>
<dbReference type="RefSeq" id="WP_186813266.1">
    <property type="nucleotide sequence ID" value="NZ_BJUB01000001.1"/>
</dbReference>
<feature type="region of interest" description="Disordered" evidence="4">
    <location>
        <begin position="1189"/>
        <end position="1220"/>
    </location>
</feature>
<keyword evidence="5" id="KW-0732">Signal</keyword>
<keyword evidence="1" id="KW-0677">Repeat</keyword>
<keyword evidence="3" id="KW-0119">Carbohydrate metabolism</keyword>
<feature type="signal peptide" evidence="5">
    <location>
        <begin position="1"/>
        <end position="27"/>
    </location>
</feature>
<dbReference type="InterPro" id="IPR050964">
    <property type="entry name" value="Striated_Muscle_Regulatory"/>
</dbReference>
<feature type="compositionally biased region" description="Polar residues" evidence="4">
    <location>
        <begin position="1190"/>
        <end position="1220"/>
    </location>
</feature>
<feature type="domain" description="Fibronectin type-III" evidence="6">
    <location>
        <begin position="1011"/>
        <end position="1106"/>
    </location>
</feature>
<evidence type="ECO:0000313" key="8">
    <source>
        <dbReference type="Proteomes" id="UP000321118"/>
    </source>
</evidence>
<dbReference type="PANTHER" id="PTHR13817">
    <property type="entry name" value="TITIN"/>
    <property type="match status" value="1"/>
</dbReference>
<feature type="domain" description="Fibronectin type-III" evidence="6">
    <location>
        <begin position="716"/>
        <end position="808"/>
    </location>
</feature>
<dbReference type="Pfam" id="PF00041">
    <property type="entry name" value="fn3"/>
    <property type="match status" value="4"/>
</dbReference>
<name>A0A510UZQ7_9CELL</name>
<evidence type="ECO:0000313" key="7">
    <source>
        <dbReference type="EMBL" id="GEK19976.1"/>
    </source>
</evidence>
<keyword evidence="3" id="KW-0624">Polysaccharide degradation</keyword>
<dbReference type="InterPro" id="IPR003961">
    <property type="entry name" value="FN3_dom"/>
</dbReference>
<accession>A0A510UZQ7</accession>
<dbReference type="EMBL" id="BJUB01000001">
    <property type="protein sequence ID" value="GEK19976.1"/>
    <property type="molecule type" value="Genomic_DNA"/>
</dbReference>